<sequence length="115" mass="12879">MYYAGTILITEVGVTAVGHSHPYMYSCECLLPDKKCHPVSRLAKMSSSDTETRHPQLDIYIYHLMFFLNNSIIIKAVASILPNSTANANKNIRWQAKQTPTGFKAVLKKILLKAP</sequence>
<name>A0A8C8AM41_9STRI</name>
<proteinExistence type="predicted"/>
<reference evidence="1" key="1">
    <citation type="submission" date="2025-08" db="UniProtKB">
        <authorList>
            <consortium name="Ensembl"/>
        </authorList>
    </citation>
    <scope>IDENTIFICATION</scope>
</reference>
<dbReference type="Proteomes" id="UP000694552">
    <property type="component" value="Unplaced"/>
</dbReference>
<reference evidence="1" key="2">
    <citation type="submission" date="2025-09" db="UniProtKB">
        <authorList>
            <consortium name="Ensembl"/>
        </authorList>
    </citation>
    <scope>IDENTIFICATION</scope>
</reference>
<organism evidence="1 2">
    <name type="scientific">Otus sunia</name>
    <name type="common">Oriental scops-owl</name>
    <dbReference type="NCBI Taxonomy" id="257818"/>
    <lineage>
        <taxon>Eukaryota</taxon>
        <taxon>Metazoa</taxon>
        <taxon>Chordata</taxon>
        <taxon>Craniata</taxon>
        <taxon>Vertebrata</taxon>
        <taxon>Euteleostomi</taxon>
        <taxon>Archelosauria</taxon>
        <taxon>Archosauria</taxon>
        <taxon>Dinosauria</taxon>
        <taxon>Saurischia</taxon>
        <taxon>Theropoda</taxon>
        <taxon>Coelurosauria</taxon>
        <taxon>Aves</taxon>
        <taxon>Neognathae</taxon>
        <taxon>Neoaves</taxon>
        <taxon>Telluraves</taxon>
        <taxon>Strigiformes</taxon>
        <taxon>Strigidae</taxon>
        <taxon>Otus</taxon>
    </lineage>
</organism>
<evidence type="ECO:0000313" key="2">
    <source>
        <dbReference type="Proteomes" id="UP000694552"/>
    </source>
</evidence>
<evidence type="ECO:0000313" key="1">
    <source>
        <dbReference type="Ensembl" id="ENSOSUP00000004945.1"/>
    </source>
</evidence>
<accession>A0A8C8AM41</accession>
<keyword evidence="2" id="KW-1185">Reference proteome</keyword>
<protein>
    <submittedName>
        <fullName evidence="1">Uncharacterized protein</fullName>
    </submittedName>
</protein>
<dbReference type="Ensembl" id="ENSOSUT00000005117.1">
    <property type="protein sequence ID" value="ENSOSUP00000004945.1"/>
    <property type="gene ID" value="ENSOSUG00000003649.1"/>
</dbReference>
<dbReference type="AlphaFoldDB" id="A0A8C8AM41"/>